<accession>A0A543GGR2</accession>
<evidence type="ECO:0000313" key="7">
    <source>
        <dbReference type="EMBL" id="TQM45261.1"/>
    </source>
</evidence>
<dbReference type="PROSITE" id="PS51257">
    <property type="entry name" value="PROKAR_LIPOPROTEIN"/>
    <property type="match status" value="1"/>
</dbReference>
<evidence type="ECO:0000256" key="1">
    <source>
        <dbReference type="ARBA" id="ARBA00022475"/>
    </source>
</evidence>
<dbReference type="InterPro" id="IPR050490">
    <property type="entry name" value="Bact_solute-bd_prot1"/>
</dbReference>
<evidence type="ECO:0000256" key="5">
    <source>
        <dbReference type="ARBA" id="ARBA00023288"/>
    </source>
</evidence>
<sequence length="443" mass="46594">MRNQTSPRGRLRMIALAAGAVLALAGCSAGSLGSSGGGGGGVNLTWVLDSNASTMKAAESVAAAFKAQNPDITVDLESRPSGSEGDNIVKTRLATGDMPDLFLYNSGSLFQAIGPVQNLVPVTDEPWVGTLEENFKRVVTADGNVFGAPFGSQMTGAILYNKRIYAELGLQIPKTWSEFMANNAAVKAAGRVPVIQTYGDTYTSQLFVLGDFHNVAASEPDFAERYTAGQAKFATSPAALKGWQHLEELHDLGYYNEDFPTAKMEEGMRKLGDGEGVHYPMLTNGITTLAVASPEGAKDIGIFPIPGDDPAKNGLTVWSPSAVYIPKTTEGAQLDAAKKLQAFIASPAGCAAYAQGVRPNGPFAVDGCELPDDVLPAVRDFQSFVDASAFSPALEFLSPIKGPALEQITVEVGSGIRPAADGAALYDEDVRKQALQLGLPGWD</sequence>
<dbReference type="OrthoDB" id="366726at2"/>
<keyword evidence="4" id="KW-0564">Palmitate</keyword>
<dbReference type="SUPFAM" id="SSF53850">
    <property type="entry name" value="Periplasmic binding protein-like II"/>
    <property type="match status" value="1"/>
</dbReference>
<dbReference type="Gene3D" id="3.40.190.10">
    <property type="entry name" value="Periplasmic binding protein-like II"/>
    <property type="match status" value="2"/>
</dbReference>
<evidence type="ECO:0000256" key="6">
    <source>
        <dbReference type="SAM" id="SignalP"/>
    </source>
</evidence>
<name>A0A543GGR2_9PSEU</name>
<organism evidence="7 8">
    <name type="scientific">Pseudonocardia cypriaca</name>
    <dbReference type="NCBI Taxonomy" id="882449"/>
    <lineage>
        <taxon>Bacteria</taxon>
        <taxon>Bacillati</taxon>
        <taxon>Actinomycetota</taxon>
        <taxon>Actinomycetes</taxon>
        <taxon>Pseudonocardiales</taxon>
        <taxon>Pseudonocardiaceae</taxon>
        <taxon>Pseudonocardia</taxon>
    </lineage>
</organism>
<dbReference type="RefSeq" id="WP_142100743.1">
    <property type="nucleotide sequence ID" value="NZ_VFPH01000001.1"/>
</dbReference>
<dbReference type="InterPro" id="IPR006059">
    <property type="entry name" value="SBP"/>
</dbReference>
<dbReference type="PANTHER" id="PTHR43649">
    <property type="entry name" value="ARABINOSE-BINDING PROTEIN-RELATED"/>
    <property type="match status" value="1"/>
</dbReference>
<dbReference type="Proteomes" id="UP000319818">
    <property type="component" value="Unassembled WGS sequence"/>
</dbReference>
<gene>
    <name evidence="7" type="ORF">FB388_2659</name>
</gene>
<evidence type="ECO:0000256" key="4">
    <source>
        <dbReference type="ARBA" id="ARBA00023139"/>
    </source>
</evidence>
<keyword evidence="5" id="KW-0449">Lipoprotein</keyword>
<keyword evidence="1" id="KW-1003">Cell membrane</keyword>
<protein>
    <submittedName>
        <fullName evidence="7">Carbohydrate ABC transporter substrate-binding protein (CUT1 family)</fullName>
    </submittedName>
</protein>
<feature type="chain" id="PRO_5038831123" evidence="6">
    <location>
        <begin position="26"/>
        <end position="443"/>
    </location>
</feature>
<keyword evidence="2 6" id="KW-0732">Signal</keyword>
<dbReference type="AlphaFoldDB" id="A0A543GGR2"/>
<feature type="signal peptide" evidence="6">
    <location>
        <begin position="1"/>
        <end position="25"/>
    </location>
</feature>
<keyword evidence="3" id="KW-0472">Membrane</keyword>
<dbReference type="PANTHER" id="PTHR43649:SF33">
    <property type="entry name" value="POLYGALACTURONAN_RHAMNOGALACTURONAN-BINDING PROTEIN YTCQ"/>
    <property type="match status" value="1"/>
</dbReference>
<proteinExistence type="predicted"/>
<evidence type="ECO:0000256" key="2">
    <source>
        <dbReference type="ARBA" id="ARBA00022729"/>
    </source>
</evidence>
<reference evidence="7 8" key="1">
    <citation type="submission" date="2019-06" db="EMBL/GenBank/DDBJ databases">
        <title>Sequencing the genomes of 1000 actinobacteria strains.</title>
        <authorList>
            <person name="Klenk H.-P."/>
        </authorList>
    </citation>
    <scope>NUCLEOTIDE SEQUENCE [LARGE SCALE GENOMIC DNA]</scope>
    <source>
        <strain evidence="7 8">DSM 45511</strain>
    </source>
</reference>
<evidence type="ECO:0000313" key="8">
    <source>
        <dbReference type="Proteomes" id="UP000319818"/>
    </source>
</evidence>
<dbReference type="EMBL" id="VFPH01000001">
    <property type="protein sequence ID" value="TQM45261.1"/>
    <property type="molecule type" value="Genomic_DNA"/>
</dbReference>
<evidence type="ECO:0000256" key="3">
    <source>
        <dbReference type="ARBA" id="ARBA00023136"/>
    </source>
</evidence>
<keyword evidence="8" id="KW-1185">Reference proteome</keyword>
<dbReference type="Pfam" id="PF01547">
    <property type="entry name" value="SBP_bac_1"/>
    <property type="match status" value="1"/>
</dbReference>
<comment type="caution">
    <text evidence="7">The sequence shown here is derived from an EMBL/GenBank/DDBJ whole genome shotgun (WGS) entry which is preliminary data.</text>
</comment>